<feature type="domain" description="PLD phosphodiesterase" evidence="1">
    <location>
        <begin position="421"/>
        <end position="448"/>
    </location>
</feature>
<protein>
    <submittedName>
        <fullName evidence="2">Phospholipase D family protein</fullName>
    </submittedName>
</protein>
<dbReference type="Pfam" id="PF13091">
    <property type="entry name" value="PLDc_2"/>
    <property type="match status" value="2"/>
</dbReference>
<sequence>MAWLYHRGMSLPKPLWRRLLRVAAIILAALLLLVLSGLLLADHLTPRAQGAPSHVLPLQPAQTRIDQEIVPLQDAHPGQSGVAFLSDGMDAFAARAMITTHAGRSLDLQYYIWHDDLIGHLMAKALYDAAERGVRVRILLDDMNAQDKDALMMALDRHPNIEIRLYNPFRNRSGIARTLELVQRAFSVNHRMHNKSWIADGRVAIVGGRNIGEEYFSARTDVNFQDLDLLVAGPAVEQANRIFDDYWNSEAAIPVSALAFHTDAQLRLLVRESDHEAQRDVARPYLARVAESRKRQRPSPEPLHWSGAVRIVSDPPMKHRKDDRAAWLVSTLISELQAARHKVLLISPYFVPGNEGLDGFSAMAGRGVQVGVVTNSLAANDVAAVHGGYMGYRVPLLEAGVHVYELKAQGQSSDAGVFGSSGASLHTKAFLVDDRRGFVGSFNLDPRSAYLNTEMGVLFDDPVLGAQLRDEYLRLADPRHSWWLALDDRHRLRWLEREPPPHWVEAEPGATARKRWLSRVISWLPVESQL</sequence>
<comment type="caution">
    <text evidence="2">The sequence shown here is derived from an EMBL/GenBank/DDBJ whole genome shotgun (WGS) entry which is preliminary data.</text>
</comment>
<gene>
    <name evidence="2" type="ORF">I5U57_14615</name>
</gene>
<dbReference type="GO" id="GO:0032049">
    <property type="term" value="P:cardiolipin biosynthetic process"/>
    <property type="evidence" value="ECO:0007669"/>
    <property type="project" value="UniProtKB-ARBA"/>
</dbReference>
<dbReference type="PANTHER" id="PTHR21248">
    <property type="entry name" value="CARDIOLIPIN SYNTHASE"/>
    <property type="match status" value="1"/>
</dbReference>
<dbReference type="CDD" id="cd09113">
    <property type="entry name" value="PLDc_ymdC_like_2"/>
    <property type="match status" value="1"/>
</dbReference>
<dbReference type="Proteomes" id="UP000616785">
    <property type="component" value="Unassembled WGS sequence"/>
</dbReference>
<accession>A0AA41CDF2</accession>
<dbReference type="PANTHER" id="PTHR21248:SF12">
    <property type="entry name" value="CARDIOLIPIN SYNTHASE C"/>
    <property type="match status" value="1"/>
</dbReference>
<dbReference type="CDD" id="cd09111">
    <property type="entry name" value="PLDc_ymdC_like_1"/>
    <property type="match status" value="1"/>
</dbReference>
<dbReference type="InterPro" id="IPR025202">
    <property type="entry name" value="PLD-like_dom"/>
</dbReference>
<evidence type="ECO:0000313" key="2">
    <source>
        <dbReference type="EMBL" id="MBH1640687.1"/>
    </source>
</evidence>
<dbReference type="GO" id="GO:0030572">
    <property type="term" value="F:phosphatidyltransferase activity"/>
    <property type="evidence" value="ECO:0007669"/>
    <property type="project" value="UniProtKB-ARBA"/>
</dbReference>
<proteinExistence type="predicted"/>
<name>A0AA41CDF2_STEMA</name>
<organism evidence="2 3">
    <name type="scientific">Stenotrophomonas maltophilia</name>
    <name type="common">Pseudomonas maltophilia</name>
    <name type="synonym">Xanthomonas maltophilia</name>
    <dbReference type="NCBI Taxonomy" id="40324"/>
    <lineage>
        <taxon>Bacteria</taxon>
        <taxon>Pseudomonadati</taxon>
        <taxon>Pseudomonadota</taxon>
        <taxon>Gammaproteobacteria</taxon>
        <taxon>Lysobacterales</taxon>
        <taxon>Lysobacteraceae</taxon>
        <taxon>Stenotrophomonas</taxon>
        <taxon>Stenotrophomonas maltophilia group</taxon>
    </lineage>
</organism>
<evidence type="ECO:0000259" key="1">
    <source>
        <dbReference type="PROSITE" id="PS50035"/>
    </source>
</evidence>
<evidence type="ECO:0000313" key="3">
    <source>
        <dbReference type="Proteomes" id="UP000616785"/>
    </source>
</evidence>
<dbReference type="Gene3D" id="3.30.870.10">
    <property type="entry name" value="Endonuclease Chain A"/>
    <property type="match status" value="2"/>
</dbReference>
<feature type="domain" description="PLD phosphodiesterase" evidence="1">
    <location>
        <begin position="188"/>
        <end position="215"/>
    </location>
</feature>
<reference evidence="2" key="1">
    <citation type="submission" date="2020-11" db="EMBL/GenBank/DDBJ databases">
        <title>Enhanced detection system for hospital associated transmission using whole genome sequencing surveillance.</title>
        <authorList>
            <person name="Harrison L.H."/>
            <person name="Van Tyne D."/>
            <person name="Marsh J.W."/>
            <person name="Griffith M.P."/>
            <person name="Snyder D.J."/>
            <person name="Cooper V.S."/>
            <person name="Mustapha M."/>
        </authorList>
    </citation>
    <scope>NUCLEOTIDE SEQUENCE</scope>
    <source>
        <strain evidence="2">STEN00092</strain>
    </source>
</reference>
<dbReference type="InterPro" id="IPR001736">
    <property type="entry name" value="PLipase_D/transphosphatidylase"/>
</dbReference>
<dbReference type="EMBL" id="JADUNO010000054">
    <property type="protein sequence ID" value="MBH1640687.1"/>
    <property type="molecule type" value="Genomic_DNA"/>
</dbReference>
<dbReference type="AlphaFoldDB" id="A0AA41CDF2"/>
<dbReference type="PROSITE" id="PS50035">
    <property type="entry name" value="PLD"/>
    <property type="match status" value="2"/>
</dbReference>
<dbReference type="SMART" id="SM00155">
    <property type="entry name" value="PLDc"/>
    <property type="match status" value="2"/>
</dbReference>
<dbReference type="SUPFAM" id="SSF56024">
    <property type="entry name" value="Phospholipase D/nuclease"/>
    <property type="match status" value="2"/>
</dbReference>